<keyword evidence="9" id="KW-0963">Cytoplasm</keyword>
<comment type="subcellular location">
    <subcellularLocation>
        <location evidence="9">Cytoplasm</location>
    </subcellularLocation>
</comment>
<feature type="site" description="Interaction with tRNA" evidence="9">
    <location>
        <position position="363"/>
    </location>
</feature>
<sequence>MPKDSATSQIGLNSLGFAKPPSETRVLVAMSGGVDSSVVAAMLAREGYDVVGVTLQLYDHGAALAKKGACCAGRDIHDARRVAEEMGFPHYVLDYENRFQEAVIDEFADAYLAGATPIPCIRCNERVKFRDLLETAKDLEADCMATGHYIQRMGGASAAELHRAADPARDQSYFLFSTTQEQLDYLRFPLGHLKSKDETRALAREFGLIVADKPDSQDICFVPNGSYAAVIEKLRPGAAEPGRIIHMDGRDLGEHRGVIHYTIGQRRGLGVGGGEPFYVVKLDADRREVIVGPKSALSRSLIPVREINWLGDVPFTDGPDGGWQVEVKVRSTRPPRPATIRPISETTAEVELLAAEEGISPGQACVFYDTDGSRVLGGGWIHKG</sequence>
<proteinExistence type="inferred from homology"/>
<dbReference type="GO" id="GO:0103016">
    <property type="term" value="F:tRNA-uridine 2-sulfurtransferase activity"/>
    <property type="evidence" value="ECO:0007669"/>
    <property type="project" value="UniProtKB-EC"/>
</dbReference>
<dbReference type="Gene3D" id="2.30.30.280">
    <property type="entry name" value="Adenine nucleotide alpha hydrolases-like domains"/>
    <property type="match status" value="1"/>
</dbReference>
<dbReference type="EMBL" id="CP046620">
    <property type="protein sequence ID" value="QHQ34505.1"/>
    <property type="molecule type" value="Genomic_DNA"/>
</dbReference>
<dbReference type="NCBIfam" id="NF001138">
    <property type="entry name" value="PRK00143.1"/>
    <property type="match status" value="1"/>
</dbReference>
<evidence type="ECO:0000259" key="10">
    <source>
        <dbReference type="Pfam" id="PF20258"/>
    </source>
</evidence>
<gene>
    <name evidence="9 12" type="primary">mnmA</name>
    <name evidence="12" type="ORF">GO499_04530</name>
</gene>
<dbReference type="KEGG" id="amaq:GO499_04530"/>
<organism evidence="12 13">
    <name type="scientific">Algicella marina</name>
    <dbReference type="NCBI Taxonomy" id="2683284"/>
    <lineage>
        <taxon>Bacteria</taxon>
        <taxon>Pseudomonadati</taxon>
        <taxon>Pseudomonadota</taxon>
        <taxon>Alphaproteobacteria</taxon>
        <taxon>Rhodobacterales</taxon>
        <taxon>Paracoccaceae</taxon>
        <taxon>Algicella</taxon>
    </lineage>
</organism>
<dbReference type="FunFam" id="2.30.30.280:FF:000001">
    <property type="entry name" value="tRNA-specific 2-thiouridylase MnmA"/>
    <property type="match status" value="1"/>
</dbReference>
<dbReference type="InterPro" id="IPR004506">
    <property type="entry name" value="MnmA-like"/>
</dbReference>
<dbReference type="GO" id="GO:0005524">
    <property type="term" value="F:ATP binding"/>
    <property type="evidence" value="ECO:0007669"/>
    <property type="project" value="UniProtKB-KW"/>
</dbReference>
<evidence type="ECO:0000256" key="8">
    <source>
        <dbReference type="ARBA" id="ARBA00051542"/>
    </source>
</evidence>
<keyword evidence="1 9" id="KW-0820">tRNA-binding</keyword>
<dbReference type="Gene3D" id="2.40.30.10">
    <property type="entry name" value="Translation factors"/>
    <property type="match status" value="1"/>
</dbReference>
<evidence type="ECO:0000256" key="1">
    <source>
        <dbReference type="ARBA" id="ARBA00022555"/>
    </source>
</evidence>
<keyword evidence="6 9" id="KW-0694">RNA-binding</keyword>
<comment type="function">
    <text evidence="9">Catalyzes the 2-thiolation of uridine at the wobble position (U34) of tRNA, leading to the formation of s(2)U34.</text>
</comment>
<dbReference type="Gene3D" id="3.40.50.620">
    <property type="entry name" value="HUPs"/>
    <property type="match status" value="1"/>
</dbReference>
<comment type="caution">
    <text evidence="9">Lacks conserved residue(s) required for the propagation of feature annotation.</text>
</comment>
<keyword evidence="5 9" id="KW-0067">ATP-binding</keyword>
<dbReference type="Proteomes" id="UP000464495">
    <property type="component" value="Chromosome"/>
</dbReference>
<evidence type="ECO:0000256" key="3">
    <source>
        <dbReference type="ARBA" id="ARBA00022694"/>
    </source>
</evidence>
<dbReference type="FunFam" id="3.40.50.620:FF:000115">
    <property type="entry name" value="tRNA-specific 2-thiouridylase MnmA"/>
    <property type="match status" value="1"/>
</dbReference>
<accession>A0A6P1SY92</accession>
<evidence type="ECO:0000259" key="11">
    <source>
        <dbReference type="Pfam" id="PF20259"/>
    </source>
</evidence>
<dbReference type="Pfam" id="PF20259">
    <property type="entry name" value="tRNA_Me_trans_M"/>
    <property type="match status" value="1"/>
</dbReference>
<dbReference type="PANTHER" id="PTHR11933:SF5">
    <property type="entry name" value="MITOCHONDRIAL TRNA-SPECIFIC 2-THIOURIDYLASE 1"/>
    <property type="match status" value="1"/>
</dbReference>
<evidence type="ECO:0000256" key="5">
    <source>
        <dbReference type="ARBA" id="ARBA00022840"/>
    </source>
</evidence>
<evidence type="ECO:0000256" key="6">
    <source>
        <dbReference type="ARBA" id="ARBA00022884"/>
    </source>
</evidence>
<keyword evidence="2 9" id="KW-0808">Transferase</keyword>
<dbReference type="NCBIfam" id="TIGR00420">
    <property type="entry name" value="trmU"/>
    <property type="match status" value="1"/>
</dbReference>
<dbReference type="GO" id="GO:0002143">
    <property type="term" value="P:tRNA wobble position uridine thiolation"/>
    <property type="evidence" value="ECO:0007669"/>
    <property type="project" value="TreeGrafter"/>
</dbReference>
<dbReference type="SUPFAM" id="SSF52402">
    <property type="entry name" value="Adenine nucleotide alpha hydrolases-like"/>
    <property type="match status" value="1"/>
</dbReference>
<evidence type="ECO:0000256" key="9">
    <source>
        <dbReference type="HAMAP-Rule" id="MF_00144"/>
    </source>
</evidence>
<dbReference type="InterPro" id="IPR023382">
    <property type="entry name" value="MnmA-like_central_sf"/>
</dbReference>
<feature type="disulfide bond" description="Alternate" evidence="9">
    <location>
        <begin position="123"/>
        <end position="220"/>
    </location>
</feature>
<dbReference type="PANTHER" id="PTHR11933">
    <property type="entry name" value="TRNA 5-METHYLAMINOMETHYL-2-THIOURIDYLATE -METHYLTRANSFERASE"/>
    <property type="match status" value="1"/>
</dbReference>
<dbReference type="InterPro" id="IPR046884">
    <property type="entry name" value="MnmA-like_central"/>
</dbReference>
<dbReference type="GO" id="GO:0000049">
    <property type="term" value="F:tRNA binding"/>
    <property type="evidence" value="ECO:0007669"/>
    <property type="project" value="UniProtKB-KW"/>
</dbReference>
<dbReference type="Pfam" id="PF03054">
    <property type="entry name" value="tRNA_Me_trans"/>
    <property type="match status" value="1"/>
</dbReference>
<dbReference type="HAMAP" id="MF_00144">
    <property type="entry name" value="tRNA_thiouridyl_MnmA"/>
    <property type="match status" value="1"/>
</dbReference>
<keyword evidence="4 9" id="KW-0547">Nucleotide-binding</keyword>
<name>A0A6P1SY92_9RHOB</name>
<feature type="site" description="Interaction with tRNA" evidence="9">
    <location>
        <position position="148"/>
    </location>
</feature>
<keyword evidence="3 9" id="KW-0819">tRNA processing</keyword>
<feature type="binding site" evidence="9">
    <location>
        <position position="147"/>
    </location>
    <ligand>
        <name>ATP</name>
        <dbReference type="ChEBI" id="CHEBI:30616"/>
    </ligand>
</feature>
<feature type="active site" description="Cysteine persulfide intermediate" evidence="9">
    <location>
        <position position="220"/>
    </location>
</feature>
<evidence type="ECO:0000256" key="4">
    <source>
        <dbReference type="ARBA" id="ARBA00022741"/>
    </source>
</evidence>
<dbReference type="RefSeq" id="WP_161861074.1">
    <property type="nucleotide sequence ID" value="NZ_CP046620.1"/>
</dbReference>
<evidence type="ECO:0000313" key="12">
    <source>
        <dbReference type="EMBL" id="QHQ34505.1"/>
    </source>
</evidence>
<evidence type="ECO:0000256" key="7">
    <source>
        <dbReference type="ARBA" id="ARBA00023157"/>
    </source>
</evidence>
<keyword evidence="7 9" id="KW-1015">Disulfide bond</keyword>
<evidence type="ECO:0000313" key="13">
    <source>
        <dbReference type="Proteomes" id="UP000464495"/>
    </source>
</evidence>
<protein>
    <recommendedName>
        <fullName evidence="9">tRNA-specific 2-thiouridylase MnmA</fullName>
        <ecNumber evidence="9">2.8.1.13</ecNumber>
    </recommendedName>
</protein>
<reference evidence="12 13" key="1">
    <citation type="submission" date="2019-12" db="EMBL/GenBank/DDBJ databases">
        <title>Complete genome sequence of Algicella marina strain 9Alg 56(T) isolated from the red alga Tichocarpus crinitus.</title>
        <authorList>
            <person name="Kim S.-G."/>
            <person name="Nedashkovskaya O.I."/>
        </authorList>
    </citation>
    <scope>NUCLEOTIDE SEQUENCE [LARGE SCALE GENOMIC DNA]</scope>
    <source>
        <strain evidence="12 13">9Alg 56</strain>
    </source>
</reference>
<feature type="domain" description="tRNA-specific 2-thiouridylase MnmA-like central" evidence="11">
    <location>
        <begin position="239"/>
        <end position="292"/>
    </location>
</feature>
<dbReference type="AlphaFoldDB" id="A0A6P1SY92"/>
<feature type="active site" description="Nucleophile" evidence="9">
    <location>
        <position position="123"/>
    </location>
</feature>
<dbReference type="InterPro" id="IPR014729">
    <property type="entry name" value="Rossmann-like_a/b/a_fold"/>
</dbReference>
<feature type="binding site" evidence="9">
    <location>
        <begin position="29"/>
        <end position="36"/>
    </location>
    <ligand>
        <name>ATP</name>
        <dbReference type="ChEBI" id="CHEBI:30616"/>
    </ligand>
</feature>
<dbReference type="InterPro" id="IPR046885">
    <property type="entry name" value="MnmA-like_C"/>
</dbReference>
<keyword evidence="13" id="KW-1185">Reference proteome</keyword>
<evidence type="ECO:0000256" key="2">
    <source>
        <dbReference type="ARBA" id="ARBA00022679"/>
    </source>
</evidence>
<dbReference type="CDD" id="cd01998">
    <property type="entry name" value="MnmA_TRMU-like"/>
    <property type="match status" value="1"/>
</dbReference>
<comment type="catalytic activity">
    <reaction evidence="8 9">
        <text>S-sulfanyl-L-cysteinyl-[protein] + uridine(34) in tRNA + AH2 + ATP = 2-thiouridine(34) in tRNA + L-cysteinyl-[protein] + A + AMP + diphosphate + H(+)</text>
        <dbReference type="Rhea" id="RHEA:47032"/>
        <dbReference type="Rhea" id="RHEA-COMP:10131"/>
        <dbReference type="Rhea" id="RHEA-COMP:11726"/>
        <dbReference type="Rhea" id="RHEA-COMP:11727"/>
        <dbReference type="Rhea" id="RHEA-COMP:11728"/>
        <dbReference type="ChEBI" id="CHEBI:13193"/>
        <dbReference type="ChEBI" id="CHEBI:15378"/>
        <dbReference type="ChEBI" id="CHEBI:17499"/>
        <dbReference type="ChEBI" id="CHEBI:29950"/>
        <dbReference type="ChEBI" id="CHEBI:30616"/>
        <dbReference type="ChEBI" id="CHEBI:33019"/>
        <dbReference type="ChEBI" id="CHEBI:61963"/>
        <dbReference type="ChEBI" id="CHEBI:65315"/>
        <dbReference type="ChEBI" id="CHEBI:87170"/>
        <dbReference type="ChEBI" id="CHEBI:456215"/>
        <dbReference type="EC" id="2.8.1.13"/>
    </reaction>
</comment>
<dbReference type="EC" id="2.8.1.13" evidence="9"/>
<feature type="region of interest" description="Interaction with tRNA" evidence="9">
    <location>
        <begin position="169"/>
        <end position="171"/>
    </location>
</feature>
<feature type="domain" description="tRNA-specific 2-thiouridylase MnmA-like C-terminal" evidence="10">
    <location>
        <begin position="302"/>
        <end position="381"/>
    </location>
</feature>
<dbReference type="GO" id="GO:0005737">
    <property type="term" value="C:cytoplasm"/>
    <property type="evidence" value="ECO:0007669"/>
    <property type="project" value="UniProtKB-SubCell"/>
</dbReference>
<dbReference type="Pfam" id="PF20258">
    <property type="entry name" value="tRNA_Me_trans_C"/>
    <property type="match status" value="1"/>
</dbReference>
<comment type="similarity">
    <text evidence="9">Belongs to the MnmA/TRMU family.</text>
</comment>
<feature type="binding site" evidence="9">
    <location>
        <position position="55"/>
    </location>
    <ligand>
        <name>ATP</name>
        <dbReference type="ChEBI" id="CHEBI:30616"/>
    </ligand>
</feature>